<proteinExistence type="predicted"/>
<reference evidence="1" key="1">
    <citation type="submission" date="2019-08" db="EMBL/GenBank/DDBJ databases">
        <authorList>
            <person name="Kucharzyk K."/>
            <person name="Murdoch R.W."/>
            <person name="Higgins S."/>
            <person name="Loffler F."/>
        </authorList>
    </citation>
    <scope>NUCLEOTIDE SEQUENCE</scope>
</reference>
<name>A0A644XY15_9ZZZZ</name>
<accession>A0A644XY15</accession>
<dbReference type="AlphaFoldDB" id="A0A644XY15"/>
<gene>
    <name evidence="1" type="ORF">SDC9_66982</name>
</gene>
<sequence length="106" mass="11639">MDSIQRNPFFCSNSNRNTSAVVITTPTIKGIRNKRFQANSEPMTSAMSVAMMASSVKIQRKKAIGFETVARVAWARSIFVAIPNLADISWNIIASTLDKSTTANNE</sequence>
<organism evidence="1">
    <name type="scientific">bioreactor metagenome</name>
    <dbReference type="NCBI Taxonomy" id="1076179"/>
    <lineage>
        <taxon>unclassified sequences</taxon>
        <taxon>metagenomes</taxon>
        <taxon>ecological metagenomes</taxon>
    </lineage>
</organism>
<comment type="caution">
    <text evidence="1">The sequence shown here is derived from an EMBL/GenBank/DDBJ whole genome shotgun (WGS) entry which is preliminary data.</text>
</comment>
<dbReference type="EMBL" id="VSSQ01003410">
    <property type="protein sequence ID" value="MPM20551.1"/>
    <property type="molecule type" value="Genomic_DNA"/>
</dbReference>
<evidence type="ECO:0000313" key="1">
    <source>
        <dbReference type="EMBL" id="MPM20551.1"/>
    </source>
</evidence>
<protein>
    <submittedName>
        <fullName evidence="1">Uncharacterized protein</fullName>
    </submittedName>
</protein>